<proteinExistence type="predicted"/>
<organism evidence="3 4">
    <name type="scientific">Steinernema hermaphroditum</name>
    <dbReference type="NCBI Taxonomy" id="289476"/>
    <lineage>
        <taxon>Eukaryota</taxon>
        <taxon>Metazoa</taxon>
        <taxon>Ecdysozoa</taxon>
        <taxon>Nematoda</taxon>
        <taxon>Chromadorea</taxon>
        <taxon>Rhabditida</taxon>
        <taxon>Tylenchina</taxon>
        <taxon>Panagrolaimomorpha</taxon>
        <taxon>Strongyloidoidea</taxon>
        <taxon>Steinernematidae</taxon>
        <taxon>Steinernema</taxon>
    </lineage>
</organism>
<dbReference type="EMBL" id="JAUCMV010000001">
    <property type="protein sequence ID" value="KAK0428334.1"/>
    <property type="molecule type" value="Genomic_DNA"/>
</dbReference>
<reference evidence="3" key="1">
    <citation type="submission" date="2023-06" db="EMBL/GenBank/DDBJ databases">
        <title>Genomic analysis of the entomopathogenic nematode Steinernema hermaphroditum.</title>
        <authorList>
            <person name="Schwarz E.M."/>
            <person name="Heppert J.K."/>
            <person name="Baniya A."/>
            <person name="Schwartz H.T."/>
            <person name="Tan C.-H."/>
            <person name="Antoshechkin I."/>
            <person name="Sternberg P.W."/>
            <person name="Goodrich-Blair H."/>
            <person name="Dillman A.R."/>
        </authorList>
    </citation>
    <scope>NUCLEOTIDE SEQUENCE</scope>
    <source>
        <strain evidence="3">PS9179</strain>
        <tissue evidence="3">Whole animal</tissue>
    </source>
</reference>
<protein>
    <submittedName>
        <fullName evidence="3">Uncharacterized protein</fullName>
    </submittedName>
</protein>
<evidence type="ECO:0000313" key="3">
    <source>
        <dbReference type="EMBL" id="KAK0428334.1"/>
    </source>
</evidence>
<feature type="region of interest" description="Disordered" evidence="1">
    <location>
        <begin position="144"/>
        <end position="166"/>
    </location>
</feature>
<evidence type="ECO:0000313" key="4">
    <source>
        <dbReference type="Proteomes" id="UP001175271"/>
    </source>
</evidence>
<gene>
    <name evidence="3" type="ORF">QR680_010742</name>
</gene>
<evidence type="ECO:0000256" key="1">
    <source>
        <dbReference type="SAM" id="MobiDB-lite"/>
    </source>
</evidence>
<comment type="caution">
    <text evidence="3">The sequence shown here is derived from an EMBL/GenBank/DDBJ whole genome shotgun (WGS) entry which is preliminary data.</text>
</comment>
<keyword evidence="2" id="KW-0732">Signal</keyword>
<feature type="signal peptide" evidence="2">
    <location>
        <begin position="1"/>
        <end position="18"/>
    </location>
</feature>
<evidence type="ECO:0000256" key="2">
    <source>
        <dbReference type="SAM" id="SignalP"/>
    </source>
</evidence>
<accession>A0AA39ISE9</accession>
<dbReference type="Proteomes" id="UP001175271">
    <property type="component" value="Unassembled WGS sequence"/>
</dbReference>
<dbReference type="AlphaFoldDB" id="A0AA39ISE9"/>
<name>A0AA39ISE9_9BILA</name>
<feature type="chain" id="PRO_5041404624" evidence="2">
    <location>
        <begin position="19"/>
        <end position="201"/>
    </location>
</feature>
<keyword evidence="4" id="KW-1185">Reference proteome</keyword>
<sequence length="201" mass="22753">MRPLLLILLALSISPSASFLMCNYCASQDFYDDTFAFVSRQVTHRLTRVRYISTQRCGHPQNHDEIKCLDRCFTMVSHYVDQNGAHKTAEVRSCEVLHLEQEERLLYSENRCYERQFKGKNQTICFCAGKNRCNNGVSDFFKTSPNAGPNLHAPNEMDTSGNKEDDAELSTSIHSAYANIAPISNTFFPLFSLAPAIIILN</sequence>